<evidence type="ECO:0000313" key="3">
    <source>
        <dbReference type="Proteomes" id="UP000527355"/>
    </source>
</evidence>
<proteinExistence type="predicted"/>
<evidence type="ECO:0000313" key="2">
    <source>
        <dbReference type="EMBL" id="KAF6360151.1"/>
    </source>
</evidence>
<evidence type="ECO:0008006" key="4">
    <source>
        <dbReference type="Google" id="ProtNLM"/>
    </source>
</evidence>
<gene>
    <name evidence="2" type="ORF">mMyoMyo1_011109</name>
</gene>
<reference evidence="2 3" key="1">
    <citation type="journal article" date="2020" name="Nature">
        <title>Six reference-quality genomes reveal evolution of bat adaptations.</title>
        <authorList>
            <person name="Jebb D."/>
            <person name="Huang Z."/>
            <person name="Pippel M."/>
            <person name="Hughes G.M."/>
            <person name="Lavrichenko K."/>
            <person name="Devanna P."/>
            <person name="Winkler S."/>
            <person name="Jermiin L.S."/>
            <person name="Skirmuntt E.C."/>
            <person name="Katzourakis A."/>
            <person name="Burkitt-Gray L."/>
            <person name="Ray D.A."/>
            <person name="Sullivan K.A.M."/>
            <person name="Roscito J.G."/>
            <person name="Kirilenko B.M."/>
            <person name="Davalos L.M."/>
            <person name="Corthals A.P."/>
            <person name="Power M.L."/>
            <person name="Jones G."/>
            <person name="Ransome R.D."/>
            <person name="Dechmann D.K.N."/>
            <person name="Locatelli A.G."/>
            <person name="Puechmaille S.J."/>
            <person name="Fedrigo O."/>
            <person name="Jarvis E.D."/>
            <person name="Hiller M."/>
            <person name="Vernes S.C."/>
            <person name="Myers E.W."/>
            <person name="Teeling E.C."/>
        </authorList>
    </citation>
    <scope>NUCLEOTIDE SEQUENCE [LARGE SCALE GENOMIC DNA]</scope>
    <source>
        <strain evidence="2">MMyoMyo1</strain>
        <tissue evidence="2">Flight muscle</tissue>
    </source>
</reference>
<dbReference type="Proteomes" id="UP000527355">
    <property type="component" value="Unassembled WGS sequence"/>
</dbReference>
<evidence type="ECO:0000256" key="1">
    <source>
        <dbReference type="SAM" id="MobiDB-lite"/>
    </source>
</evidence>
<name>A0A7J7YDU1_MYOMY</name>
<dbReference type="EMBL" id="JABWUV010000004">
    <property type="protein sequence ID" value="KAF6360151.1"/>
    <property type="molecule type" value="Genomic_DNA"/>
</dbReference>
<comment type="caution">
    <text evidence="2">The sequence shown here is derived from an EMBL/GenBank/DDBJ whole genome shotgun (WGS) entry which is preliminary data.</text>
</comment>
<sequence>MDRGNKHVPFTHSLPKPTHEETENLKRPVTSKEIGSVIKDFLIKNSSGPDGFIGEFKQTFEELKPILLKLFQKIEEEETLPNSLYEASIILIPKPDKDSTRKLQTRISDEHGCKNPQQNTSKLISTVY</sequence>
<keyword evidence="3" id="KW-1185">Reference proteome</keyword>
<protein>
    <recommendedName>
        <fullName evidence="4">Reverse transcriptase domain-containing protein</fullName>
    </recommendedName>
</protein>
<dbReference type="AlphaFoldDB" id="A0A7J7YDU1"/>
<feature type="region of interest" description="Disordered" evidence="1">
    <location>
        <begin position="1"/>
        <end position="28"/>
    </location>
</feature>
<feature type="compositionally biased region" description="Basic and acidic residues" evidence="1">
    <location>
        <begin position="17"/>
        <end position="26"/>
    </location>
</feature>
<accession>A0A7J7YDU1</accession>
<dbReference type="PANTHER" id="PTHR19446">
    <property type="entry name" value="REVERSE TRANSCRIPTASES"/>
    <property type="match status" value="1"/>
</dbReference>
<organism evidence="2 3">
    <name type="scientific">Myotis myotis</name>
    <name type="common">Greater mouse-eared bat</name>
    <name type="synonym">Vespertilio myotis</name>
    <dbReference type="NCBI Taxonomy" id="51298"/>
    <lineage>
        <taxon>Eukaryota</taxon>
        <taxon>Metazoa</taxon>
        <taxon>Chordata</taxon>
        <taxon>Craniata</taxon>
        <taxon>Vertebrata</taxon>
        <taxon>Euteleostomi</taxon>
        <taxon>Mammalia</taxon>
        <taxon>Eutheria</taxon>
        <taxon>Laurasiatheria</taxon>
        <taxon>Chiroptera</taxon>
        <taxon>Yangochiroptera</taxon>
        <taxon>Vespertilionidae</taxon>
        <taxon>Myotis</taxon>
    </lineage>
</organism>